<proteinExistence type="inferred from homology"/>
<dbReference type="Gene3D" id="1.20.1420.30">
    <property type="entry name" value="NCX, central ion-binding region"/>
    <property type="match status" value="2"/>
</dbReference>
<feature type="transmembrane region" description="Helical" evidence="9">
    <location>
        <begin position="489"/>
        <end position="517"/>
    </location>
</feature>
<dbReference type="STRING" id="77044.A0A1W2TAX8"/>
<evidence type="ECO:0000256" key="6">
    <source>
        <dbReference type="ARBA" id="ARBA00023065"/>
    </source>
</evidence>
<organism evidence="11">
    <name type="scientific">Rosellinia necatrix</name>
    <name type="common">White root-rot fungus</name>
    <dbReference type="NCBI Taxonomy" id="77044"/>
    <lineage>
        <taxon>Eukaryota</taxon>
        <taxon>Fungi</taxon>
        <taxon>Dikarya</taxon>
        <taxon>Ascomycota</taxon>
        <taxon>Pezizomycotina</taxon>
        <taxon>Sordariomycetes</taxon>
        <taxon>Xylariomycetidae</taxon>
        <taxon>Xylariales</taxon>
        <taxon>Xylariaceae</taxon>
        <taxon>Rosellinia</taxon>
    </lineage>
</organism>
<feature type="domain" description="Sodium/calcium exchanger membrane region" evidence="10">
    <location>
        <begin position="188"/>
        <end position="349"/>
    </location>
</feature>
<feature type="transmembrane region" description="Helical" evidence="9">
    <location>
        <begin position="460"/>
        <end position="482"/>
    </location>
</feature>
<evidence type="ECO:0000256" key="5">
    <source>
        <dbReference type="ARBA" id="ARBA00022989"/>
    </source>
</evidence>
<comment type="subcellular location">
    <subcellularLocation>
        <location evidence="1">Endomembrane system</location>
        <topology evidence="1">Multi-pass membrane protein</topology>
    </subcellularLocation>
</comment>
<feature type="transmembrane region" description="Helical" evidence="9">
    <location>
        <begin position="162"/>
        <end position="183"/>
    </location>
</feature>
<feature type="transmembrane region" description="Helical" evidence="9">
    <location>
        <begin position="523"/>
        <end position="544"/>
    </location>
</feature>
<keyword evidence="4 9" id="KW-0812">Transmembrane</keyword>
<feature type="transmembrane region" description="Helical" evidence="9">
    <location>
        <begin position="422"/>
        <end position="440"/>
    </location>
</feature>
<dbReference type="InterPro" id="IPR004837">
    <property type="entry name" value="NaCa_Exmemb"/>
</dbReference>
<feature type="transmembrane region" description="Helical" evidence="9">
    <location>
        <begin position="248"/>
        <end position="272"/>
    </location>
</feature>
<dbReference type="InterPro" id="IPR004713">
    <property type="entry name" value="CaH_exchang"/>
</dbReference>
<evidence type="ECO:0000313" key="12">
    <source>
        <dbReference type="Proteomes" id="UP000054516"/>
    </source>
</evidence>
<protein>
    <submittedName>
        <fullName evidence="11">Putative Ca2+:h+ antiporter</fullName>
    </submittedName>
</protein>
<keyword evidence="12" id="KW-1185">Reference proteome</keyword>
<evidence type="ECO:0000256" key="7">
    <source>
        <dbReference type="ARBA" id="ARBA00023136"/>
    </source>
</evidence>
<dbReference type="InterPro" id="IPR044880">
    <property type="entry name" value="NCX_ion-bd_dom_sf"/>
</dbReference>
<dbReference type="Pfam" id="PF01699">
    <property type="entry name" value="Na_Ca_ex"/>
    <property type="match status" value="2"/>
</dbReference>
<keyword evidence="5 9" id="KW-1133">Transmembrane helix</keyword>
<comment type="similarity">
    <text evidence="2">Belongs to the Ca(2+):cation antiporter (CaCA) (TC 2.A.19) family.</text>
</comment>
<keyword evidence="6" id="KW-0406">Ion transport</keyword>
<evidence type="ECO:0000256" key="4">
    <source>
        <dbReference type="ARBA" id="ARBA00022692"/>
    </source>
</evidence>
<feature type="transmembrane region" description="Helical" evidence="9">
    <location>
        <begin position="189"/>
        <end position="208"/>
    </location>
</feature>
<gene>
    <name evidence="11" type="ORF">SAMD00023353_0800940</name>
</gene>
<evidence type="ECO:0000259" key="10">
    <source>
        <dbReference type="Pfam" id="PF01699"/>
    </source>
</evidence>
<dbReference type="Proteomes" id="UP000054516">
    <property type="component" value="Unassembled WGS sequence"/>
</dbReference>
<dbReference type="GO" id="GO:0006874">
    <property type="term" value="P:intracellular calcium ion homeostasis"/>
    <property type="evidence" value="ECO:0007669"/>
    <property type="project" value="TreeGrafter"/>
</dbReference>
<feature type="transmembrane region" description="Helical" evidence="9">
    <location>
        <begin position="220"/>
        <end position="242"/>
    </location>
</feature>
<sequence>MVHREEQQFNLLKISTKAKRLGKTTSGLKYGWLNPFNRYEYKSSPRANTFHHAERGEIKHDGDNDAATPLHHANTAPGILQSIGDAEFAPMAQGDETYDSQATTTGSPTTTHDEQGTRNRRKISGEPHGGSNFEDTSALEEDETPKRSKGDFTFKNQIQRTLLSSPINILLLAAPAGIALWLLKIPGPAVFVVNFIAIIPLATLLSDATEQVALRTGETVGGLINATFGNAVELIVAIIALIDNQVTVVQTSLVGSVLSNLLLVLGFCFLAGGFNRSEQYFNTTVAQTAASLLALAVASLIVPTVFSHTPDLYTNDAVTSLPSYAVPQLSHGVSIILLLIYFLYLLFQLKTHSAMFNEESQKVPKKAIFKKRQDGPEHALASGIAQLGASYAGVRDVDGNPIRPTTPDPVSEEAEDEEEPTLHLFVALASLTISTVIIALCAEGLVSGIEPISSVVSEEFIGLILIPIVGNACEHATAVTVAMKDKMDLAIGVAIGSSMQVALFLIPLLVIIGWGIGNNEMTLAFDTFQIVTLFVAVLLVNYLIGDGKSHWLEGVQLIALYVIIAVCAFYYPNGTGVMTAEAAAALRI</sequence>
<feature type="transmembrane region" description="Helical" evidence="9">
    <location>
        <begin position="284"/>
        <end position="306"/>
    </location>
</feature>
<name>A0A1W2TAX8_ROSNE</name>
<evidence type="ECO:0000256" key="2">
    <source>
        <dbReference type="ARBA" id="ARBA00008170"/>
    </source>
</evidence>
<evidence type="ECO:0000313" key="11">
    <source>
        <dbReference type="EMBL" id="GAP84785.1"/>
    </source>
</evidence>
<evidence type="ECO:0000256" key="8">
    <source>
        <dbReference type="SAM" id="MobiDB-lite"/>
    </source>
</evidence>
<feature type="domain" description="Sodium/calcium exchanger membrane region" evidence="10">
    <location>
        <begin position="427"/>
        <end position="568"/>
    </location>
</feature>
<accession>A0A1W2TAX8</accession>
<dbReference type="GO" id="GO:0012505">
    <property type="term" value="C:endomembrane system"/>
    <property type="evidence" value="ECO:0007669"/>
    <property type="project" value="UniProtKB-SubCell"/>
</dbReference>
<feature type="region of interest" description="Disordered" evidence="8">
    <location>
        <begin position="97"/>
        <end position="151"/>
    </location>
</feature>
<feature type="transmembrane region" description="Helical" evidence="9">
    <location>
        <begin position="326"/>
        <end position="347"/>
    </location>
</feature>
<evidence type="ECO:0000256" key="1">
    <source>
        <dbReference type="ARBA" id="ARBA00004127"/>
    </source>
</evidence>
<evidence type="ECO:0000256" key="3">
    <source>
        <dbReference type="ARBA" id="ARBA00022448"/>
    </source>
</evidence>
<dbReference type="AlphaFoldDB" id="A0A1W2TAX8"/>
<evidence type="ECO:0000256" key="9">
    <source>
        <dbReference type="SAM" id="Phobius"/>
    </source>
</evidence>
<dbReference type="PANTHER" id="PTHR31503:SF20">
    <property type="entry name" value="CA(2+)_H(+) EXCHANGER, PUTATIVE (EUROFUNG)-RELATED"/>
    <property type="match status" value="1"/>
</dbReference>
<reference evidence="11" key="1">
    <citation type="submission" date="2016-03" db="EMBL/GenBank/DDBJ databases">
        <title>Draft genome sequence of Rosellinia necatrix.</title>
        <authorList>
            <person name="Kanematsu S."/>
        </authorList>
    </citation>
    <scope>NUCLEOTIDE SEQUENCE [LARGE SCALE GENOMIC DNA]</scope>
    <source>
        <strain evidence="11">W97</strain>
    </source>
</reference>
<dbReference type="GO" id="GO:0000329">
    <property type="term" value="C:fungal-type vacuole membrane"/>
    <property type="evidence" value="ECO:0007669"/>
    <property type="project" value="TreeGrafter"/>
</dbReference>
<keyword evidence="7 9" id="KW-0472">Membrane</keyword>
<dbReference type="PANTHER" id="PTHR31503">
    <property type="entry name" value="VACUOLAR CALCIUM ION TRANSPORTER"/>
    <property type="match status" value="1"/>
</dbReference>
<feature type="transmembrane region" description="Helical" evidence="9">
    <location>
        <begin position="551"/>
        <end position="571"/>
    </location>
</feature>
<dbReference type="OrthoDB" id="1699231at2759"/>
<keyword evidence="3" id="KW-0813">Transport</keyword>
<dbReference type="EMBL" id="DF977453">
    <property type="protein sequence ID" value="GAP84785.1"/>
    <property type="molecule type" value="Genomic_DNA"/>
</dbReference>
<dbReference type="OMA" id="WNPFRHV"/>
<dbReference type="GO" id="GO:0015369">
    <property type="term" value="F:calcium:proton antiporter activity"/>
    <property type="evidence" value="ECO:0007669"/>
    <property type="project" value="TreeGrafter"/>
</dbReference>